<keyword evidence="1" id="KW-0472">Membrane</keyword>
<keyword evidence="1" id="KW-0812">Transmembrane</keyword>
<name>A0A074XSU0_AURPU</name>
<evidence type="ECO:0000313" key="3">
    <source>
        <dbReference type="Proteomes" id="UP000030706"/>
    </source>
</evidence>
<keyword evidence="1" id="KW-1133">Transmembrane helix</keyword>
<proteinExistence type="predicted"/>
<keyword evidence="3" id="KW-1185">Reference proteome</keyword>
<dbReference type="AlphaFoldDB" id="A0A074XSU0"/>
<reference evidence="2 3" key="1">
    <citation type="journal article" date="2014" name="BMC Genomics">
        <title>Genome sequencing of four Aureobasidium pullulans varieties: biotechnological potential, stress tolerance, and description of new species.</title>
        <authorList>
            <person name="Gostin Ar C."/>
            <person name="Ohm R.A."/>
            <person name="Kogej T."/>
            <person name="Sonjak S."/>
            <person name="Turk M."/>
            <person name="Zajc J."/>
            <person name="Zalar P."/>
            <person name="Grube M."/>
            <person name="Sun H."/>
            <person name="Han J."/>
            <person name="Sharma A."/>
            <person name="Chiniquy J."/>
            <person name="Ngan C.Y."/>
            <person name="Lipzen A."/>
            <person name="Barry K."/>
            <person name="Grigoriev I.V."/>
            <person name="Gunde-Cimerman N."/>
        </authorList>
    </citation>
    <scope>NUCLEOTIDE SEQUENCE [LARGE SCALE GENOMIC DNA]</scope>
    <source>
        <strain evidence="2 3">EXF-150</strain>
    </source>
</reference>
<dbReference type="EMBL" id="KL584978">
    <property type="protein sequence ID" value="KEQ86709.1"/>
    <property type="molecule type" value="Genomic_DNA"/>
</dbReference>
<evidence type="ECO:0000313" key="2">
    <source>
        <dbReference type="EMBL" id="KEQ86709.1"/>
    </source>
</evidence>
<feature type="transmembrane region" description="Helical" evidence="1">
    <location>
        <begin position="12"/>
        <end position="33"/>
    </location>
</feature>
<organism evidence="2 3">
    <name type="scientific">Aureobasidium pullulans EXF-150</name>
    <dbReference type="NCBI Taxonomy" id="1043002"/>
    <lineage>
        <taxon>Eukaryota</taxon>
        <taxon>Fungi</taxon>
        <taxon>Dikarya</taxon>
        <taxon>Ascomycota</taxon>
        <taxon>Pezizomycotina</taxon>
        <taxon>Dothideomycetes</taxon>
        <taxon>Dothideomycetidae</taxon>
        <taxon>Dothideales</taxon>
        <taxon>Saccotheciaceae</taxon>
        <taxon>Aureobasidium</taxon>
    </lineage>
</organism>
<dbReference type="HOGENOM" id="CLU_2145376_0_0_1"/>
<gene>
    <name evidence="2" type="ORF">M438DRAFT_181414</name>
</gene>
<dbReference type="Proteomes" id="UP000030706">
    <property type="component" value="Unassembled WGS sequence"/>
</dbReference>
<evidence type="ECO:0000256" key="1">
    <source>
        <dbReference type="SAM" id="Phobius"/>
    </source>
</evidence>
<sequence>MALIHNNCCFYATPICWVVFQYFVSISFVVFFYKFDAGCMGSWVQGVRGLELWLGRSMGRFLVKPYDGHWVFAVQSNQKYGFAGPHSISVLSIMIRKLIVLCSEEEVGWRWS</sequence>
<dbReference type="RefSeq" id="XP_029762896.1">
    <property type="nucleotide sequence ID" value="XM_029899191.1"/>
</dbReference>
<accession>A0A074XSU0</accession>
<protein>
    <submittedName>
        <fullName evidence="2">Uncharacterized protein</fullName>
    </submittedName>
</protein>
<dbReference type="GeneID" id="40741497"/>